<keyword evidence="4" id="KW-1185">Reference proteome</keyword>
<dbReference type="RefSeq" id="WP_263342265.1">
    <property type="nucleotide sequence ID" value="NZ_JAGSYH010000010.1"/>
</dbReference>
<feature type="compositionally biased region" description="Low complexity" evidence="1">
    <location>
        <begin position="28"/>
        <end position="50"/>
    </location>
</feature>
<comment type="caution">
    <text evidence="3">The sequence shown here is derived from an EMBL/GenBank/DDBJ whole genome shotgun (WGS) entry which is preliminary data.</text>
</comment>
<evidence type="ECO:0000313" key="3">
    <source>
        <dbReference type="EMBL" id="MFC5863914.1"/>
    </source>
</evidence>
<proteinExistence type="predicted"/>
<evidence type="ECO:0000256" key="1">
    <source>
        <dbReference type="SAM" id="MobiDB-lite"/>
    </source>
</evidence>
<evidence type="ECO:0008006" key="5">
    <source>
        <dbReference type="Google" id="ProtNLM"/>
    </source>
</evidence>
<name>A0ABW1EHY9_9BACT</name>
<feature type="chain" id="PRO_5046046362" description="Outer membrane protein beta-barrel domain-containing protein" evidence="2">
    <location>
        <begin position="24"/>
        <end position="253"/>
    </location>
</feature>
<sequence>MVSSRRFMVLLATVLSASLGLNASQLQAQASSSSQPESQAQQAPEAPAPQTSGALTVQARLKARREKRRAAALQDVYTHLYEAYVGSGYMRFTPGDQLQRANEYAWNVGVTRYYSERLGVTVDGRGFYGSAYIGPNQESNTAVYKPAVSQYMVMGGPTYRFLLEPKYSVSGRVMAGGAWMNSSGDLGSFTSAELGLYPNGGAVAVNVAAPVEYNFSPGVGFRVSPEYTMTNFGSSIQNNLGFTASVVVRWGKQ</sequence>
<feature type="signal peptide" evidence="2">
    <location>
        <begin position="1"/>
        <end position="23"/>
    </location>
</feature>
<accession>A0ABW1EHY9</accession>
<keyword evidence="2" id="KW-0732">Signal</keyword>
<evidence type="ECO:0000313" key="4">
    <source>
        <dbReference type="Proteomes" id="UP001596091"/>
    </source>
</evidence>
<feature type="region of interest" description="Disordered" evidence="1">
    <location>
        <begin position="28"/>
        <end position="53"/>
    </location>
</feature>
<dbReference type="Proteomes" id="UP001596091">
    <property type="component" value="Unassembled WGS sequence"/>
</dbReference>
<organism evidence="3 4">
    <name type="scientific">Acidicapsa dinghuensis</name>
    <dbReference type="NCBI Taxonomy" id="2218256"/>
    <lineage>
        <taxon>Bacteria</taxon>
        <taxon>Pseudomonadati</taxon>
        <taxon>Acidobacteriota</taxon>
        <taxon>Terriglobia</taxon>
        <taxon>Terriglobales</taxon>
        <taxon>Acidobacteriaceae</taxon>
        <taxon>Acidicapsa</taxon>
    </lineage>
</organism>
<gene>
    <name evidence="3" type="ORF">ACFPT7_16515</name>
</gene>
<reference evidence="4" key="1">
    <citation type="journal article" date="2019" name="Int. J. Syst. Evol. Microbiol.">
        <title>The Global Catalogue of Microorganisms (GCM) 10K type strain sequencing project: providing services to taxonomists for standard genome sequencing and annotation.</title>
        <authorList>
            <consortium name="The Broad Institute Genomics Platform"/>
            <consortium name="The Broad Institute Genome Sequencing Center for Infectious Disease"/>
            <person name="Wu L."/>
            <person name="Ma J."/>
        </authorList>
    </citation>
    <scope>NUCLEOTIDE SEQUENCE [LARGE SCALE GENOMIC DNA]</scope>
    <source>
        <strain evidence="4">JCM 4087</strain>
    </source>
</reference>
<dbReference type="EMBL" id="JBHSPH010000007">
    <property type="protein sequence ID" value="MFC5863914.1"/>
    <property type="molecule type" value="Genomic_DNA"/>
</dbReference>
<protein>
    <recommendedName>
        <fullName evidence="5">Outer membrane protein beta-barrel domain-containing protein</fullName>
    </recommendedName>
</protein>
<evidence type="ECO:0000256" key="2">
    <source>
        <dbReference type="SAM" id="SignalP"/>
    </source>
</evidence>